<comment type="caution">
    <text evidence="1">The sequence shown here is derived from an EMBL/GenBank/DDBJ whole genome shotgun (WGS) entry which is preliminary data.</text>
</comment>
<dbReference type="Proteomes" id="UP000324800">
    <property type="component" value="Unassembled WGS sequence"/>
</dbReference>
<name>A0A5J4V1B4_9EUKA</name>
<feature type="non-terminal residue" evidence="1">
    <location>
        <position position="83"/>
    </location>
</feature>
<accession>A0A5J4V1B4</accession>
<sequence>MSSNERGPQKRDCYYLETLGLPGEIQSMVIGRFFDKNIETVVLAKWSFISIFHFNDKTDSFHFVDHISVYKEIYCLCVSTQPH</sequence>
<evidence type="ECO:0000313" key="1">
    <source>
        <dbReference type="EMBL" id="KAA6376508.1"/>
    </source>
</evidence>
<evidence type="ECO:0000313" key="2">
    <source>
        <dbReference type="Proteomes" id="UP000324800"/>
    </source>
</evidence>
<dbReference type="AlphaFoldDB" id="A0A5J4V1B4"/>
<gene>
    <name evidence="1" type="ORF">EZS28_027963</name>
</gene>
<proteinExistence type="predicted"/>
<protein>
    <submittedName>
        <fullName evidence="1">Uncharacterized protein</fullName>
    </submittedName>
</protein>
<organism evidence="1 2">
    <name type="scientific">Streblomastix strix</name>
    <dbReference type="NCBI Taxonomy" id="222440"/>
    <lineage>
        <taxon>Eukaryota</taxon>
        <taxon>Metamonada</taxon>
        <taxon>Preaxostyla</taxon>
        <taxon>Oxymonadida</taxon>
        <taxon>Streblomastigidae</taxon>
        <taxon>Streblomastix</taxon>
    </lineage>
</organism>
<reference evidence="1 2" key="1">
    <citation type="submission" date="2019-03" db="EMBL/GenBank/DDBJ databases">
        <title>Single cell metagenomics reveals metabolic interactions within the superorganism composed of flagellate Streblomastix strix and complex community of Bacteroidetes bacteria on its surface.</title>
        <authorList>
            <person name="Treitli S.C."/>
            <person name="Kolisko M."/>
            <person name="Husnik F."/>
            <person name="Keeling P."/>
            <person name="Hampl V."/>
        </authorList>
    </citation>
    <scope>NUCLEOTIDE SEQUENCE [LARGE SCALE GENOMIC DNA]</scope>
    <source>
        <strain evidence="1">ST1C</strain>
    </source>
</reference>
<dbReference type="EMBL" id="SNRW01010468">
    <property type="protein sequence ID" value="KAA6376508.1"/>
    <property type="molecule type" value="Genomic_DNA"/>
</dbReference>